<evidence type="ECO:0000313" key="1">
    <source>
        <dbReference type="EMBL" id="GGT94347.1"/>
    </source>
</evidence>
<keyword evidence="2" id="KW-1185">Reference proteome</keyword>
<organism evidence="1 2">
    <name type="scientific">Streptomyces phaeofaciens</name>
    <dbReference type="NCBI Taxonomy" id="68254"/>
    <lineage>
        <taxon>Bacteria</taxon>
        <taxon>Bacillati</taxon>
        <taxon>Actinomycetota</taxon>
        <taxon>Actinomycetes</taxon>
        <taxon>Kitasatosporales</taxon>
        <taxon>Streptomycetaceae</taxon>
        <taxon>Streptomyces</taxon>
    </lineage>
</organism>
<gene>
    <name evidence="1" type="ORF">GCM10010226_85160</name>
</gene>
<dbReference type="AlphaFoldDB" id="A0A918HQR3"/>
<protein>
    <submittedName>
        <fullName evidence="1">Uncharacterized protein</fullName>
    </submittedName>
</protein>
<name>A0A918HQR3_9ACTN</name>
<proteinExistence type="predicted"/>
<dbReference type="RefSeq" id="WP_189717981.1">
    <property type="nucleotide sequence ID" value="NZ_BMSA01000045.1"/>
</dbReference>
<comment type="caution">
    <text evidence="1">The sequence shown here is derived from an EMBL/GenBank/DDBJ whole genome shotgun (WGS) entry which is preliminary data.</text>
</comment>
<reference evidence="1" key="1">
    <citation type="journal article" date="2014" name="Int. J. Syst. Evol. Microbiol.">
        <title>Complete genome sequence of Corynebacterium casei LMG S-19264T (=DSM 44701T), isolated from a smear-ripened cheese.</title>
        <authorList>
            <consortium name="US DOE Joint Genome Institute (JGI-PGF)"/>
            <person name="Walter F."/>
            <person name="Albersmeier A."/>
            <person name="Kalinowski J."/>
            <person name="Ruckert C."/>
        </authorList>
    </citation>
    <scope>NUCLEOTIDE SEQUENCE</scope>
    <source>
        <strain evidence="1">JCM 4125</strain>
    </source>
</reference>
<accession>A0A918HQR3</accession>
<dbReference type="Proteomes" id="UP000646776">
    <property type="component" value="Unassembled WGS sequence"/>
</dbReference>
<reference evidence="1" key="2">
    <citation type="submission" date="2020-09" db="EMBL/GenBank/DDBJ databases">
        <authorList>
            <person name="Sun Q."/>
            <person name="Ohkuma M."/>
        </authorList>
    </citation>
    <scope>NUCLEOTIDE SEQUENCE</scope>
    <source>
        <strain evidence="1">JCM 4125</strain>
    </source>
</reference>
<evidence type="ECO:0000313" key="2">
    <source>
        <dbReference type="Proteomes" id="UP000646776"/>
    </source>
</evidence>
<dbReference type="EMBL" id="BMSA01000045">
    <property type="protein sequence ID" value="GGT94347.1"/>
    <property type="molecule type" value="Genomic_DNA"/>
</dbReference>
<sequence>MSDHAIPEEPDLFWIRKLSPILSALSGLALVEAADLTGVISDGSQQGWRRPGLPLGPC</sequence>